<name>A0ABQ1U996_9NOCA</name>
<reference evidence="3" key="1">
    <citation type="journal article" date="2019" name="Int. J. Syst. Evol. Microbiol.">
        <title>The Global Catalogue of Microorganisms (GCM) 10K type strain sequencing project: providing services to taxonomists for standard genome sequencing and annotation.</title>
        <authorList>
            <consortium name="The Broad Institute Genomics Platform"/>
            <consortium name="The Broad Institute Genome Sequencing Center for Infectious Disease"/>
            <person name="Wu L."/>
            <person name="Ma J."/>
        </authorList>
    </citation>
    <scope>NUCLEOTIDE SEQUENCE [LARGE SCALE GENOMIC DNA]</scope>
    <source>
        <strain evidence="3">CCM 7855</strain>
    </source>
</reference>
<dbReference type="RefSeq" id="WP_188486958.1">
    <property type="nucleotide sequence ID" value="NZ_BMCS01000001.1"/>
</dbReference>
<dbReference type="Proteomes" id="UP000632454">
    <property type="component" value="Unassembled WGS sequence"/>
</dbReference>
<organism evidence="2 3">
    <name type="scientific">Williamsia phyllosphaerae</name>
    <dbReference type="NCBI Taxonomy" id="885042"/>
    <lineage>
        <taxon>Bacteria</taxon>
        <taxon>Bacillati</taxon>
        <taxon>Actinomycetota</taxon>
        <taxon>Actinomycetes</taxon>
        <taxon>Mycobacteriales</taxon>
        <taxon>Nocardiaceae</taxon>
        <taxon>Williamsia</taxon>
    </lineage>
</organism>
<feature type="region of interest" description="Disordered" evidence="1">
    <location>
        <begin position="182"/>
        <end position="215"/>
    </location>
</feature>
<dbReference type="EMBL" id="BMCS01000001">
    <property type="protein sequence ID" value="GGF13765.1"/>
    <property type="molecule type" value="Genomic_DNA"/>
</dbReference>
<dbReference type="Gene3D" id="3.40.50.410">
    <property type="entry name" value="von Willebrand factor, type A domain"/>
    <property type="match status" value="1"/>
</dbReference>
<dbReference type="InterPro" id="IPR036465">
    <property type="entry name" value="vWFA_dom_sf"/>
</dbReference>
<keyword evidence="3" id="KW-1185">Reference proteome</keyword>
<dbReference type="SUPFAM" id="SSF53300">
    <property type="entry name" value="vWA-like"/>
    <property type="match status" value="1"/>
</dbReference>
<protein>
    <recommendedName>
        <fullName evidence="4">VWA domain-containing protein</fullName>
    </recommendedName>
</protein>
<evidence type="ECO:0008006" key="4">
    <source>
        <dbReference type="Google" id="ProtNLM"/>
    </source>
</evidence>
<gene>
    <name evidence="2" type="ORF">GCM10007298_07150</name>
</gene>
<evidence type="ECO:0000256" key="1">
    <source>
        <dbReference type="SAM" id="MobiDB-lite"/>
    </source>
</evidence>
<evidence type="ECO:0000313" key="2">
    <source>
        <dbReference type="EMBL" id="GGF13765.1"/>
    </source>
</evidence>
<evidence type="ECO:0000313" key="3">
    <source>
        <dbReference type="Proteomes" id="UP000632454"/>
    </source>
</evidence>
<accession>A0ABQ1U996</accession>
<sequence>MTDPQLSLVAALLDRSGSMQSIADDTRGGFDAFIAKERAAEGETVVTLAQFDDRYELVYSATPIAEVPPLVLEPRAMTALYDAIAKLITDVGTDLAAKPEHERPGSVTILVMTDGHENSSREWSNTAVRELITQQETRYDWDFVFLGSNIDAVEVGADLGFKREKSMTYESSPMGVSAAFESVSGYQGRKRSKRLAGEPPADGFTPLERERSSGR</sequence>
<proteinExistence type="predicted"/>
<comment type="caution">
    <text evidence="2">The sequence shown here is derived from an EMBL/GenBank/DDBJ whole genome shotgun (WGS) entry which is preliminary data.</text>
</comment>